<name>A0A2V5KPH3_9BACL</name>
<dbReference type="InterPro" id="IPR050490">
    <property type="entry name" value="Bact_solute-bd_prot1"/>
</dbReference>
<dbReference type="PANTHER" id="PTHR43649">
    <property type="entry name" value="ARABINOSE-BINDING PROTEIN-RELATED"/>
    <property type="match status" value="1"/>
</dbReference>
<keyword evidence="2" id="KW-0732">Signal</keyword>
<dbReference type="SUPFAM" id="SSF53850">
    <property type="entry name" value="Periplasmic binding protein-like II"/>
    <property type="match status" value="1"/>
</dbReference>
<protein>
    <submittedName>
        <fullName evidence="3">ABC transporter substrate-binding protein</fullName>
    </submittedName>
</protein>
<gene>
    <name evidence="3" type="ORF">DLM86_02785</name>
</gene>
<sequence>MANKVAGAAAVAALAAVALAACSGSGSGAPGTTNEAKGNESKAPPKIYIYQNTGALNQKPEGSVPEKLEEMKKMYMEKLGIEPIAIVPPKGSEAEKLNLLLGSGDEIDTFQGNWDQYASKGAIIPLNDLLDKYGQDVKKAWPAEAWEYMTDKNGNIWGIPRGEPAVHYPIWVRSDWLKKLGLAMPKTVDELEAVLKAFKEKDPDGNGKDDTIPMMTDLNGIKNAFMGGYLDNGNSNWVDPADGKVKPAELAPGFKEFVAKMADWYQKGYIYKEAFAKFDPLELLKTNRVGTSSMWYSRITLLFPQIKPNLPADANYEIIRGIQGPKGKLMTASPSSTTSMVITKKAKHPDAVMKFINHQYQDIPTNSLTAAFGTNWKYIGDSKFEIEMTSKDITYAGEYMVSLGTATELKYAFQDPVKKMHADYLTKEALNLSVAKMPMDAKIMYDKNALKENIPTLGDLDRLRSEELVKFVTGARPIAEFDKYIDQLYKAGLDKWIAEYTRQYHALKK</sequence>
<reference evidence="3 4" key="1">
    <citation type="submission" date="2018-05" db="EMBL/GenBank/DDBJ databases">
        <title>Paenibacillus flagellatus sp. nov., isolated from selenium mineral soil.</title>
        <authorList>
            <person name="Dai X."/>
        </authorList>
    </citation>
    <scope>NUCLEOTIDE SEQUENCE [LARGE SCALE GENOMIC DNA]</scope>
    <source>
        <strain evidence="3 4">DXL2</strain>
    </source>
</reference>
<dbReference type="RefSeq" id="WP_110838420.1">
    <property type="nucleotide sequence ID" value="NZ_QJVJ01000001.1"/>
</dbReference>
<dbReference type="Pfam" id="PF01547">
    <property type="entry name" value="SBP_bac_1"/>
    <property type="match status" value="1"/>
</dbReference>
<dbReference type="OrthoDB" id="2057339at2"/>
<keyword evidence="4" id="KW-1185">Reference proteome</keyword>
<proteinExistence type="predicted"/>
<dbReference type="Gene3D" id="3.40.190.10">
    <property type="entry name" value="Periplasmic binding protein-like II"/>
    <property type="match status" value="2"/>
</dbReference>
<comment type="caution">
    <text evidence="3">The sequence shown here is derived from an EMBL/GenBank/DDBJ whole genome shotgun (WGS) entry which is preliminary data.</text>
</comment>
<dbReference type="Proteomes" id="UP000247476">
    <property type="component" value="Unassembled WGS sequence"/>
</dbReference>
<feature type="region of interest" description="Disordered" evidence="1">
    <location>
        <begin position="24"/>
        <end position="44"/>
    </location>
</feature>
<dbReference type="PROSITE" id="PS51257">
    <property type="entry name" value="PROKAR_LIPOPROTEIN"/>
    <property type="match status" value="1"/>
</dbReference>
<dbReference type="EMBL" id="QJVJ01000001">
    <property type="protein sequence ID" value="PYI57380.1"/>
    <property type="molecule type" value="Genomic_DNA"/>
</dbReference>
<accession>A0A2V5KPH3</accession>
<organism evidence="3 4">
    <name type="scientific">Paenibacillus flagellatus</name>
    <dbReference type="NCBI Taxonomy" id="2211139"/>
    <lineage>
        <taxon>Bacteria</taxon>
        <taxon>Bacillati</taxon>
        <taxon>Bacillota</taxon>
        <taxon>Bacilli</taxon>
        <taxon>Bacillales</taxon>
        <taxon>Paenibacillaceae</taxon>
        <taxon>Paenibacillus</taxon>
    </lineage>
</organism>
<dbReference type="PANTHER" id="PTHR43649:SF17">
    <property type="entry name" value="ABC TRANSPORTER SOLUTE BINDING PROTEIN-SUGAR TRANSPORT"/>
    <property type="match status" value="1"/>
</dbReference>
<dbReference type="AlphaFoldDB" id="A0A2V5KPH3"/>
<feature type="signal peptide" evidence="2">
    <location>
        <begin position="1"/>
        <end position="20"/>
    </location>
</feature>
<evidence type="ECO:0000313" key="4">
    <source>
        <dbReference type="Proteomes" id="UP000247476"/>
    </source>
</evidence>
<evidence type="ECO:0000256" key="2">
    <source>
        <dbReference type="SAM" id="SignalP"/>
    </source>
</evidence>
<evidence type="ECO:0000313" key="3">
    <source>
        <dbReference type="EMBL" id="PYI57380.1"/>
    </source>
</evidence>
<evidence type="ECO:0000256" key="1">
    <source>
        <dbReference type="SAM" id="MobiDB-lite"/>
    </source>
</evidence>
<feature type="chain" id="PRO_5038655370" evidence="2">
    <location>
        <begin position="21"/>
        <end position="509"/>
    </location>
</feature>
<dbReference type="InterPro" id="IPR006059">
    <property type="entry name" value="SBP"/>
</dbReference>